<evidence type="ECO:0000313" key="3">
    <source>
        <dbReference type="Proteomes" id="UP000799779"/>
    </source>
</evidence>
<keyword evidence="3" id="KW-1185">Reference proteome</keyword>
<keyword evidence="1" id="KW-1133">Transmembrane helix</keyword>
<protein>
    <submittedName>
        <fullName evidence="2">Uncharacterized protein</fullName>
    </submittedName>
</protein>
<feature type="transmembrane region" description="Helical" evidence="1">
    <location>
        <begin position="31"/>
        <end position="56"/>
    </location>
</feature>
<name>A0A6A5WU68_9PLEO</name>
<reference evidence="2" key="1">
    <citation type="journal article" date="2020" name="Stud. Mycol.">
        <title>101 Dothideomycetes genomes: a test case for predicting lifestyles and emergence of pathogens.</title>
        <authorList>
            <person name="Haridas S."/>
            <person name="Albert R."/>
            <person name="Binder M."/>
            <person name="Bloem J."/>
            <person name="Labutti K."/>
            <person name="Salamov A."/>
            <person name="Andreopoulos B."/>
            <person name="Baker S."/>
            <person name="Barry K."/>
            <person name="Bills G."/>
            <person name="Bluhm B."/>
            <person name="Cannon C."/>
            <person name="Castanera R."/>
            <person name="Culley D."/>
            <person name="Daum C."/>
            <person name="Ezra D."/>
            <person name="Gonzalez J."/>
            <person name="Henrissat B."/>
            <person name="Kuo A."/>
            <person name="Liang C."/>
            <person name="Lipzen A."/>
            <person name="Lutzoni F."/>
            <person name="Magnuson J."/>
            <person name="Mondo S."/>
            <person name="Nolan M."/>
            <person name="Ohm R."/>
            <person name="Pangilinan J."/>
            <person name="Park H.-J."/>
            <person name="Ramirez L."/>
            <person name="Alfaro M."/>
            <person name="Sun H."/>
            <person name="Tritt A."/>
            <person name="Yoshinaga Y."/>
            <person name="Zwiers L.-H."/>
            <person name="Turgeon B."/>
            <person name="Goodwin S."/>
            <person name="Spatafora J."/>
            <person name="Crous P."/>
            <person name="Grigoriev I."/>
        </authorList>
    </citation>
    <scope>NUCLEOTIDE SEQUENCE</scope>
    <source>
        <strain evidence="2">CBS 123094</strain>
    </source>
</reference>
<accession>A0A6A5WU68</accession>
<feature type="transmembrane region" description="Helical" evidence="1">
    <location>
        <begin position="566"/>
        <end position="593"/>
    </location>
</feature>
<evidence type="ECO:0000313" key="2">
    <source>
        <dbReference type="EMBL" id="KAF2004638.1"/>
    </source>
</evidence>
<dbReference type="AlphaFoldDB" id="A0A6A5WU68"/>
<dbReference type="Proteomes" id="UP000799779">
    <property type="component" value="Unassembled WGS sequence"/>
</dbReference>
<sequence>MSDNVYNGFWVNWDHGRTRGATLTLPTWKGLVLVSFLTLFVTVAGACFWRVVCFILHQFRSTTVSRDGLFHQQQAILRNSITAPNALWSLIWSSWRWRGRVKSPFWNTFPLLFVTGLHIAFFAAAGLLASQVTTTKAGQALVKSGKCGFPVEISNPRDAESLKLDEQTLLVFNSEVLLGRQSVTKSATYVRTCYNDDLNKDAAACNIYVQPHLVGVNASAVSNATCPFGEGVCAGKVVRYDSGLVHSTTDLGINFPEADSLSFRRTTTCTPVNTKNYTSKWQNVTDSLHGGTTKAKFYEFGKAKDGCDETKNITPNGTFCFTENQKSTFQETYNVQTQTSYDTNTTASDFFPVSDFSVPNADVTIISLTNRALYTGTSSDMFFRAEEQSTENSALYTASDDMTFLGCTEQYQFCTRTGDPENDKCTALSGLYGVQKAIEKGDLGLNPRQTAVYKLLWKSAWAMVLQWAFQLQGKNLLLANDWVFTARSQMSSALPSDQWETEAFNLHNLGLAVFQRRVNEYARPEDFQIKPGLSSHQQINSPTDPNMQELCGIQKILSSDHYNVSVLGMAIILAVGSLLILMDWFIVQQIFWFRSITHHRMAKKMDWTSLGMLRLHQMALEARGVGPWDIRDWATPALAEKSRAFVNPLGYKAGDMGGDGTGYMGAGYHAVPMHGKIKSGDVEMQTVSGKGDDRRY</sequence>
<proteinExistence type="predicted"/>
<keyword evidence="1" id="KW-0472">Membrane</keyword>
<gene>
    <name evidence="2" type="ORF">P154DRAFT_484672</name>
</gene>
<dbReference type="OrthoDB" id="3540210at2759"/>
<evidence type="ECO:0000256" key="1">
    <source>
        <dbReference type="SAM" id="Phobius"/>
    </source>
</evidence>
<dbReference type="EMBL" id="ML977566">
    <property type="protein sequence ID" value="KAF2004638.1"/>
    <property type="molecule type" value="Genomic_DNA"/>
</dbReference>
<keyword evidence="1" id="KW-0812">Transmembrane</keyword>
<feature type="transmembrane region" description="Helical" evidence="1">
    <location>
        <begin position="105"/>
        <end position="129"/>
    </location>
</feature>
<organism evidence="2 3">
    <name type="scientific">Amniculicola lignicola CBS 123094</name>
    <dbReference type="NCBI Taxonomy" id="1392246"/>
    <lineage>
        <taxon>Eukaryota</taxon>
        <taxon>Fungi</taxon>
        <taxon>Dikarya</taxon>
        <taxon>Ascomycota</taxon>
        <taxon>Pezizomycotina</taxon>
        <taxon>Dothideomycetes</taxon>
        <taxon>Pleosporomycetidae</taxon>
        <taxon>Pleosporales</taxon>
        <taxon>Amniculicolaceae</taxon>
        <taxon>Amniculicola</taxon>
    </lineage>
</organism>